<dbReference type="Proteomes" id="UP000719412">
    <property type="component" value="Unassembled WGS sequence"/>
</dbReference>
<sequence>MLSMISFLSRSCNLWKKQCLPPKKDAERSSDPEVWLRWFNALSSREEGPVDEDDDEAEDDVSVDVSVAEKSDYETESELEVSEEE</sequence>
<evidence type="ECO:0000313" key="3">
    <source>
        <dbReference type="Proteomes" id="UP000719412"/>
    </source>
</evidence>
<feature type="compositionally biased region" description="Acidic residues" evidence="1">
    <location>
        <begin position="74"/>
        <end position="85"/>
    </location>
</feature>
<protein>
    <submittedName>
        <fullName evidence="2">Uncharacterized protein</fullName>
    </submittedName>
</protein>
<name>A0A8J6HVG6_TENMO</name>
<comment type="caution">
    <text evidence="2">The sequence shown here is derived from an EMBL/GenBank/DDBJ whole genome shotgun (WGS) entry which is preliminary data.</text>
</comment>
<accession>A0A8J6HVG6</accession>
<organism evidence="2 3">
    <name type="scientific">Tenebrio molitor</name>
    <name type="common">Yellow mealworm beetle</name>
    <dbReference type="NCBI Taxonomy" id="7067"/>
    <lineage>
        <taxon>Eukaryota</taxon>
        <taxon>Metazoa</taxon>
        <taxon>Ecdysozoa</taxon>
        <taxon>Arthropoda</taxon>
        <taxon>Hexapoda</taxon>
        <taxon>Insecta</taxon>
        <taxon>Pterygota</taxon>
        <taxon>Neoptera</taxon>
        <taxon>Endopterygota</taxon>
        <taxon>Coleoptera</taxon>
        <taxon>Polyphaga</taxon>
        <taxon>Cucujiformia</taxon>
        <taxon>Tenebrionidae</taxon>
        <taxon>Tenebrio</taxon>
    </lineage>
</organism>
<keyword evidence="3" id="KW-1185">Reference proteome</keyword>
<proteinExistence type="predicted"/>
<evidence type="ECO:0000256" key="1">
    <source>
        <dbReference type="SAM" id="MobiDB-lite"/>
    </source>
</evidence>
<dbReference type="EMBL" id="JABDTM020000067">
    <property type="protein sequence ID" value="KAH0822736.1"/>
    <property type="molecule type" value="Genomic_DNA"/>
</dbReference>
<evidence type="ECO:0000313" key="2">
    <source>
        <dbReference type="EMBL" id="KAH0822736.1"/>
    </source>
</evidence>
<reference evidence="2" key="2">
    <citation type="submission" date="2021-08" db="EMBL/GenBank/DDBJ databases">
        <authorList>
            <person name="Eriksson T."/>
        </authorList>
    </citation>
    <scope>NUCLEOTIDE SEQUENCE</scope>
    <source>
        <strain evidence="2">Stoneville</strain>
        <tissue evidence="2">Whole head</tissue>
    </source>
</reference>
<feature type="compositionally biased region" description="Acidic residues" evidence="1">
    <location>
        <begin position="49"/>
        <end position="62"/>
    </location>
</feature>
<reference evidence="2" key="1">
    <citation type="journal article" date="2020" name="J Insects Food Feed">
        <title>The yellow mealworm (Tenebrio molitor) genome: a resource for the emerging insects as food and feed industry.</title>
        <authorList>
            <person name="Eriksson T."/>
            <person name="Andere A."/>
            <person name="Kelstrup H."/>
            <person name="Emery V."/>
            <person name="Picard C."/>
        </authorList>
    </citation>
    <scope>NUCLEOTIDE SEQUENCE</scope>
    <source>
        <strain evidence="2">Stoneville</strain>
        <tissue evidence="2">Whole head</tissue>
    </source>
</reference>
<feature type="region of interest" description="Disordered" evidence="1">
    <location>
        <begin position="45"/>
        <end position="85"/>
    </location>
</feature>
<dbReference type="AlphaFoldDB" id="A0A8J6HVG6"/>
<gene>
    <name evidence="2" type="ORF">GEV33_000055</name>
</gene>